<keyword evidence="4" id="KW-0862">Zinc</keyword>
<comment type="subcellular location">
    <subcellularLocation>
        <location evidence="1">Nucleus</location>
    </subcellularLocation>
</comment>
<evidence type="ECO:0000313" key="10">
    <source>
        <dbReference type="EMBL" id="WVZ98963.1"/>
    </source>
</evidence>
<feature type="domain" description="HAT C-terminal dimerisation" evidence="8">
    <location>
        <begin position="534"/>
        <end position="615"/>
    </location>
</feature>
<evidence type="ECO:0000256" key="1">
    <source>
        <dbReference type="ARBA" id="ARBA00004123"/>
    </source>
</evidence>
<dbReference type="InterPro" id="IPR025525">
    <property type="entry name" value="hAT-like_transposase_RNase-H"/>
</dbReference>
<feature type="compositionally biased region" description="Low complexity" evidence="7">
    <location>
        <begin position="48"/>
        <end position="67"/>
    </location>
</feature>
<feature type="region of interest" description="Disordered" evidence="7">
    <location>
        <begin position="1"/>
        <end position="70"/>
    </location>
</feature>
<protein>
    <recommendedName>
        <fullName evidence="12">Transposase</fullName>
    </recommendedName>
</protein>
<dbReference type="GO" id="GO:0046983">
    <property type="term" value="F:protein dimerization activity"/>
    <property type="evidence" value="ECO:0007669"/>
    <property type="project" value="InterPro"/>
</dbReference>
<evidence type="ECO:0000256" key="6">
    <source>
        <dbReference type="ARBA" id="ARBA00023242"/>
    </source>
</evidence>
<feature type="compositionally biased region" description="Basic and acidic residues" evidence="7">
    <location>
        <begin position="14"/>
        <end position="24"/>
    </location>
</feature>
<feature type="domain" description="hAT-like transposase RNase-H fold" evidence="9">
    <location>
        <begin position="380"/>
        <end position="442"/>
    </location>
</feature>
<dbReference type="InterPro" id="IPR008906">
    <property type="entry name" value="HATC_C_dom"/>
</dbReference>
<keyword evidence="6" id="KW-0539">Nucleus</keyword>
<reference evidence="10 11" key="1">
    <citation type="submission" date="2024-02" db="EMBL/GenBank/DDBJ databases">
        <title>High-quality chromosome-scale genome assembly of Pensacola bahiagrass (Paspalum notatum Flugge var. saurae).</title>
        <authorList>
            <person name="Vega J.M."/>
            <person name="Podio M."/>
            <person name="Orjuela J."/>
            <person name="Siena L.A."/>
            <person name="Pessino S.C."/>
            <person name="Combes M.C."/>
            <person name="Mariac C."/>
            <person name="Albertini E."/>
            <person name="Pupilli F."/>
            <person name="Ortiz J.P.A."/>
            <person name="Leblanc O."/>
        </authorList>
    </citation>
    <scope>NUCLEOTIDE SEQUENCE [LARGE SCALE GENOMIC DNA]</scope>
    <source>
        <strain evidence="10">R1</strain>
        <tissue evidence="10">Leaf</tissue>
    </source>
</reference>
<dbReference type="Proteomes" id="UP001341281">
    <property type="component" value="Chromosome 10"/>
</dbReference>
<name>A0AAQ3UWT8_PASNO</name>
<keyword evidence="2" id="KW-0479">Metal-binding</keyword>
<evidence type="ECO:0000256" key="7">
    <source>
        <dbReference type="SAM" id="MobiDB-lite"/>
    </source>
</evidence>
<evidence type="ECO:0000259" key="8">
    <source>
        <dbReference type="Pfam" id="PF05699"/>
    </source>
</evidence>
<organism evidence="10 11">
    <name type="scientific">Paspalum notatum var. saurae</name>
    <dbReference type="NCBI Taxonomy" id="547442"/>
    <lineage>
        <taxon>Eukaryota</taxon>
        <taxon>Viridiplantae</taxon>
        <taxon>Streptophyta</taxon>
        <taxon>Embryophyta</taxon>
        <taxon>Tracheophyta</taxon>
        <taxon>Spermatophyta</taxon>
        <taxon>Magnoliopsida</taxon>
        <taxon>Liliopsida</taxon>
        <taxon>Poales</taxon>
        <taxon>Poaceae</taxon>
        <taxon>PACMAD clade</taxon>
        <taxon>Panicoideae</taxon>
        <taxon>Andropogonodae</taxon>
        <taxon>Paspaleae</taxon>
        <taxon>Paspalinae</taxon>
        <taxon>Paspalum</taxon>
    </lineage>
</organism>
<dbReference type="AlphaFoldDB" id="A0AAQ3UWT8"/>
<proteinExistence type="predicted"/>
<keyword evidence="3" id="KW-0863">Zinc-finger</keyword>
<dbReference type="InterPro" id="IPR052035">
    <property type="entry name" value="ZnF_BED_domain_contain"/>
</dbReference>
<evidence type="ECO:0000256" key="5">
    <source>
        <dbReference type="ARBA" id="ARBA00023125"/>
    </source>
</evidence>
<evidence type="ECO:0000256" key="2">
    <source>
        <dbReference type="ARBA" id="ARBA00022723"/>
    </source>
</evidence>
<evidence type="ECO:0000256" key="4">
    <source>
        <dbReference type="ARBA" id="ARBA00022833"/>
    </source>
</evidence>
<sequence>MDLDPAAEEEERQLEDHNEAEDAGRFMGFGDTHGDPIELDGVPISDHGTSTGSTVPPPGSSAAGAAPRSRKKRSKCWNDFDELTNVVNGKTVRYGVVCKYCKSNLSAKSGSAWTELCRLIARDDLPLWHGSTDAFQDYINRAHNPRFVHVSRQTTARDMVKLYNDCKKRLLGLRLIDGKHSGINIANLVASVVDDYDLTHKVFAITLDNASSNNIAMKYLRPFLFGYLGVPAPVVPETPNDDDTHSDDDLSAMFLHQCCCCHIINLGVKAGLDPLKTYIDDIRTAITFLNDSNQRYCMSMVVRPHKFGVDMDVRWNSTYLMLKHLVPYKSTFSVFIKTQYPLNRDVTFLLTDNHWIVAEKILSFLELFYESTVALPGVYYPTAPLMLHHILRIARHLNAYENDLLLRCVVVSMKDKFLKYWREIPILYAVAFILDPRPKMRGFNRLLVRLSSLFGTDYSRFPINVRSLICMNQNLVTHASVSLINPAHGSKKNGLGGIYDDDDIGVFPSTPLRRTPGSTSLSSQTLSTVASTSELASYLDHDILTEFDEDFNILFWWQKHELTYPILSLLAKDVLTVPASTISSESNFSLASRVIKERRYRLTPDMVEVLSCIKDCEHADTHLQHSVEEETNKLEEVHENMYLDVDDAAKDER</sequence>
<accession>A0AAQ3UWT8</accession>
<evidence type="ECO:0000256" key="3">
    <source>
        <dbReference type="ARBA" id="ARBA00022771"/>
    </source>
</evidence>
<dbReference type="PANTHER" id="PTHR46481:SF10">
    <property type="entry name" value="ZINC FINGER BED DOMAIN-CONTAINING PROTEIN 39"/>
    <property type="match status" value="1"/>
</dbReference>
<dbReference type="EMBL" id="CP144754">
    <property type="protein sequence ID" value="WVZ98963.1"/>
    <property type="molecule type" value="Genomic_DNA"/>
</dbReference>
<evidence type="ECO:0008006" key="12">
    <source>
        <dbReference type="Google" id="ProtNLM"/>
    </source>
</evidence>
<dbReference type="SUPFAM" id="SSF53098">
    <property type="entry name" value="Ribonuclease H-like"/>
    <property type="match status" value="1"/>
</dbReference>
<keyword evidence="11" id="KW-1185">Reference proteome</keyword>
<keyword evidence="5" id="KW-0238">DNA-binding</keyword>
<dbReference type="InterPro" id="IPR012337">
    <property type="entry name" value="RNaseH-like_sf"/>
</dbReference>
<dbReference type="PANTHER" id="PTHR46481">
    <property type="entry name" value="ZINC FINGER BED DOMAIN-CONTAINING PROTEIN 4"/>
    <property type="match status" value="1"/>
</dbReference>
<feature type="compositionally biased region" description="Acidic residues" evidence="7">
    <location>
        <begin position="1"/>
        <end position="13"/>
    </location>
</feature>
<dbReference type="GO" id="GO:0003677">
    <property type="term" value="F:DNA binding"/>
    <property type="evidence" value="ECO:0007669"/>
    <property type="project" value="UniProtKB-KW"/>
</dbReference>
<dbReference type="Pfam" id="PF05699">
    <property type="entry name" value="Dimer_Tnp_hAT"/>
    <property type="match status" value="1"/>
</dbReference>
<evidence type="ECO:0000313" key="11">
    <source>
        <dbReference type="Proteomes" id="UP001341281"/>
    </source>
</evidence>
<evidence type="ECO:0000259" key="9">
    <source>
        <dbReference type="Pfam" id="PF14372"/>
    </source>
</evidence>
<dbReference type="Pfam" id="PF14372">
    <property type="entry name" value="hAT-like_RNase-H"/>
    <property type="match status" value="1"/>
</dbReference>
<gene>
    <name evidence="10" type="ORF">U9M48_044333</name>
</gene>